<evidence type="ECO:0000259" key="5">
    <source>
        <dbReference type="PROSITE" id="PS01124"/>
    </source>
</evidence>
<keyword evidence="3" id="KW-0804">Transcription</keyword>
<gene>
    <name evidence="6" type="ORF">GCM10022218_30680</name>
</gene>
<feature type="transmembrane region" description="Helical" evidence="4">
    <location>
        <begin position="77"/>
        <end position="98"/>
    </location>
</feature>
<dbReference type="PANTHER" id="PTHR43280:SF29">
    <property type="entry name" value="ARAC-FAMILY TRANSCRIPTIONAL REGULATOR"/>
    <property type="match status" value="1"/>
</dbReference>
<keyword evidence="4" id="KW-0472">Membrane</keyword>
<proteinExistence type="predicted"/>
<comment type="caution">
    <text evidence="6">The sequence shown here is derived from an EMBL/GenBank/DDBJ whole genome shotgun (WGS) entry which is preliminary data.</text>
</comment>
<feature type="transmembrane region" description="Helical" evidence="4">
    <location>
        <begin position="43"/>
        <end position="65"/>
    </location>
</feature>
<evidence type="ECO:0000256" key="4">
    <source>
        <dbReference type="SAM" id="Phobius"/>
    </source>
</evidence>
<keyword evidence="2" id="KW-0238">DNA-binding</keyword>
<feature type="domain" description="HTH araC/xylS-type" evidence="5">
    <location>
        <begin position="241"/>
        <end position="344"/>
    </location>
</feature>
<evidence type="ECO:0000256" key="3">
    <source>
        <dbReference type="ARBA" id="ARBA00023163"/>
    </source>
</evidence>
<dbReference type="InterPro" id="IPR018060">
    <property type="entry name" value="HTH_AraC"/>
</dbReference>
<dbReference type="SUPFAM" id="SSF46689">
    <property type="entry name" value="Homeodomain-like"/>
    <property type="match status" value="1"/>
</dbReference>
<evidence type="ECO:0000313" key="6">
    <source>
        <dbReference type="EMBL" id="GAA4178923.1"/>
    </source>
</evidence>
<dbReference type="PROSITE" id="PS01124">
    <property type="entry name" value="HTH_ARAC_FAMILY_2"/>
    <property type="match status" value="1"/>
</dbReference>
<dbReference type="EMBL" id="BAAAZK010000007">
    <property type="protein sequence ID" value="GAA4178923.1"/>
    <property type="molecule type" value="Genomic_DNA"/>
</dbReference>
<dbReference type="PROSITE" id="PS00041">
    <property type="entry name" value="HTH_ARAC_FAMILY_1"/>
    <property type="match status" value="1"/>
</dbReference>
<keyword evidence="1" id="KW-0805">Transcription regulation</keyword>
<reference evidence="7" key="1">
    <citation type="journal article" date="2019" name="Int. J. Syst. Evol. Microbiol.">
        <title>The Global Catalogue of Microorganisms (GCM) 10K type strain sequencing project: providing services to taxonomists for standard genome sequencing and annotation.</title>
        <authorList>
            <consortium name="The Broad Institute Genomics Platform"/>
            <consortium name="The Broad Institute Genome Sequencing Center for Infectious Disease"/>
            <person name="Wu L."/>
            <person name="Ma J."/>
        </authorList>
    </citation>
    <scope>NUCLEOTIDE SEQUENCE [LARGE SCALE GENOMIC DNA]</scope>
    <source>
        <strain evidence="7">JCM 16722</strain>
    </source>
</reference>
<evidence type="ECO:0000256" key="2">
    <source>
        <dbReference type="ARBA" id="ARBA00023125"/>
    </source>
</evidence>
<feature type="transmembrane region" description="Helical" evidence="4">
    <location>
        <begin position="16"/>
        <end position="37"/>
    </location>
</feature>
<evidence type="ECO:0000256" key="1">
    <source>
        <dbReference type="ARBA" id="ARBA00023015"/>
    </source>
</evidence>
<dbReference type="InterPro" id="IPR018062">
    <property type="entry name" value="HTH_AraC-typ_CS"/>
</dbReference>
<keyword evidence="7" id="KW-1185">Reference proteome</keyword>
<dbReference type="InterPro" id="IPR009057">
    <property type="entry name" value="Homeodomain-like_sf"/>
</dbReference>
<evidence type="ECO:0000313" key="7">
    <source>
        <dbReference type="Proteomes" id="UP001500167"/>
    </source>
</evidence>
<keyword evidence="4" id="KW-1133">Transmembrane helix</keyword>
<keyword evidence="4" id="KW-0812">Transmembrane</keyword>
<feature type="transmembrane region" description="Helical" evidence="4">
    <location>
        <begin position="175"/>
        <end position="197"/>
    </location>
</feature>
<dbReference type="Proteomes" id="UP001500167">
    <property type="component" value="Unassembled WGS sequence"/>
</dbReference>
<dbReference type="Pfam" id="PF12833">
    <property type="entry name" value="HTH_18"/>
    <property type="match status" value="1"/>
</dbReference>
<accession>A0ABP8A6P8</accession>
<dbReference type="PANTHER" id="PTHR43280">
    <property type="entry name" value="ARAC-FAMILY TRANSCRIPTIONAL REGULATOR"/>
    <property type="match status" value="1"/>
</dbReference>
<dbReference type="SMART" id="SM00342">
    <property type="entry name" value="HTH_ARAC"/>
    <property type="match status" value="1"/>
</dbReference>
<feature type="transmembrane region" description="Helical" evidence="4">
    <location>
        <begin position="118"/>
        <end position="135"/>
    </location>
</feature>
<name>A0ABP8A6P8_9SPHI</name>
<protein>
    <recommendedName>
        <fullName evidence="5">HTH araC/xylS-type domain-containing protein</fullName>
    </recommendedName>
</protein>
<feature type="transmembrane region" description="Helical" evidence="4">
    <location>
        <begin position="147"/>
        <end position="169"/>
    </location>
</feature>
<sequence length="348" mass="39274">MLFFYPHAQNVKANRWLALFVLLMGNLLLEVSLRGFALRFTRFSIGFNALQFMMAPSLLLSALYFVKPTRTFAKKDFLHFLPALAFVAAALLLVEGGTDLMIKKLFPIGSADFLVRDLLPLQLVLYIICTYLTLIRYKKAAKTATTFGESLTWLHHFLLVLSLVLLFWINDALIGINFMLETMPVVYTGAIFFMATLSGQQHISLISQNTVPTDMIDDPQPKRTKKEARISQPILVTLAAELNKQIVEQQIYLDSELSLPILAEKLGISVHDASYLINEVTGYSFYNFINCQRVEQAKKLLVSGEAERLNMVGIAFASGFNSKTAFNTAFKKWTNMSPMQYVKSLDKP</sequence>
<organism evidence="6 7">
    <name type="scientific">Sphingobacterium ginsenosidimutans</name>
    <dbReference type="NCBI Taxonomy" id="687845"/>
    <lineage>
        <taxon>Bacteria</taxon>
        <taxon>Pseudomonadati</taxon>
        <taxon>Bacteroidota</taxon>
        <taxon>Sphingobacteriia</taxon>
        <taxon>Sphingobacteriales</taxon>
        <taxon>Sphingobacteriaceae</taxon>
        <taxon>Sphingobacterium</taxon>
    </lineage>
</organism>
<dbReference type="Gene3D" id="1.10.10.60">
    <property type="entry name" value="Homeodomain-like"/>
    <property type="match status" value="1"/>
</dbReference>